<dbReference type="SUPFAM" id="SSF47781">
    <property type="entry name" value="RuvA domain 2-like"/>
    <property type="match status" value="1"/>
</dbReference>
<evidence type="ECO:0000256" key="1">
    <source>
        <dbReference type="ARBA" id="ARBA00004123"/>
    </source>
</evidence>
<evidence type="ECO:0000259" key="12">
    <source>
        <dbReference type="SMART" id="SM00891"/>
    </source>
</evidence>
<dbReference type="SMART" id="SM00891">
    <property type="entry name" value="ERCC4"/>
    <property type="match status" value="1"/>
</dbReference>
<comment type="similarity">
    <text evidence="2">Belongs to the XPF family.</text>
</comment>
<feature type="coiled-coil region" evidence="10">
    <location>
        <begin position="215"/>
        <end position="242"/>
    </location>
</feature>
<name>A0A024TG96_9STRA</name>
<protein>
    <recommendedName>
        <fullName evidence="12">ERCC4 domain-containing protein</fullName>
    </recommendedName>
</protein>
<dbReference type="InterPro" id="IPR010994">
    <property type="entry name" value="RuvA_2-like"/>
</dbReference>
<evidence type="ECO:0000256" key="10">
    <source>
        <dbReference type="SAM" id="Coils"/>
    </source>
</evidence>
<dbReference type="STRING" id="157072.A0A024TG96"/>
<dbReference type="InterPro" id="IPR006166">
    <property type="entry name" value="ERCC4_domain"/>
</dbReference>
<dbReference type="RefSeq" id="XP_008878652.1">
    <property type="nucleotide sequence ID" value="XM_008880430.1"/>
</dbReference>
<gene>
    <name evidence="13" type="ORF">H310_13070</name>
</gene>
<dbReference type="PANTHER" id="PTHR10150:SF0">
    <property type="entry name" value="DNA REPAIR ENDONUCLEASE XPF"/>
    <property type="match status" value="1"/>
</dbReference>
<keyword evidence="4" id="KW-0255">Endonuclease</keyword>
<dbReference type="Pfam" id="PF02732">
    <property type="entry name" value="ERCC4"/>
    <property type="match status" value="1"/>
</dbReference>
<keyword evidence="9" id="KW-0539">Nucleus</keyword>
<dbReference type="GO" id="GO:0000712">
    <property type="term" value="P:resolution of meiotic recombination intermediates"/>
    <property type="evidence" value="ECO:0007669"/>
    <property type="project" value="TreeGrafter"/>
</dbReference>
<dbReference type="VEuPathDB" id="FungiDB:H310_13070"/>
<dbReference type="OrthoDB" id="361020at2759"/>
<evidence type="ECO:0000256" key="5">
    <source>
        <dbReference type="ARBA" id="ARBA00022763"/>
    </source>
</evidence>
<sequence>MARKWLDYEKEIMEAMLMERDILVVLARGLGLKSIVGKFMELYAQPTSLTLCLNASHDAEVFVDSLHAQGMSKERMPQVITNKCNAQERKLMYKSGGCIIITSRILVVDMLNHAIDISMISGLLICNAHKVTDSSVEAFILRLFREVNRNGFVKAFSDDAISFSSGFNKVEQAMKLLYLRKVLFYPRFHVSIGTCLEQHEPDVFEVEVPLTPLMMEMQQALLVATEATLNELKRSCKDLDETELTIQNALTKALDLLLKRQLTSIWHQLPAKTKQLSADLTQLRQLLAYLPRYDAITYYSYLLTQKRLSGQQRIPSPWLFSEAADRLFTAAKKRLYELKKVKHKKTGAIDYELKVTLELNPKWESLLQVLTELEDTPMRLAGATTLVMVRDNRTASQLREIVYMGGTAMMQRRFGRYLKHKNENIVANLSSFGVEQKLLHALSATLVDENSSHDTTANSNGKRKATTSAAPSFSTASEVASYGMPLDELVHLSSQQDSKRPKPTGKLGILPPQDQLVLCTYADAEKCSNLLDDLRPSHIILYDPDVSFIRELEVYSALSSSPIQVHFMVYENSAEQQAYLTEVKREKDAFDRLIKQKEHMVIPLNVFDLPAHLKVKKPVAYSLDTRTGGRAKLHTQSNQVVVDVREFRSALPSMLHKEGLVLYPVTIEVGDYILSPRICVERKSISDLFGSLANGRLFNQADMMLRFYQVPVLLIEFSPEKPFALQQPSDITSDIKHTNICSKLSLLVLHFPQLRLLWSRSPQGTVELFKLVKKGQEDPSVEAAMAAGSTASNAGLNSNAIDVLRKLPGVNDHNYRKLVASCRNLADLSSKSVQELEKWIGATCAKKLHAFFNHVAD</sequence>
<organism evidence="13">
    <name type="scientific">Aphanomyces invadans</name>
    <dbReference type="NCBI Taxonomy" id="157072"/>
    <lineage>
        <taxon>Eukaryota</taxon>
        <taxon>Sar</taxon>
        <taxon>Stramenopiles</taxon>
        <taxon>Oomycota</taxon>
        <taxon>Saprolegniomycetes</taxon>
        <taxon>Saprolegniales</taxon>
        <taxon>Verrucalvaceae</taxon>
        <taxon>Aphanomyces</taxon>
    </lineage>
</organism>
<dbReference type="SUPFAM" id="SSF52980">
    <property type="entry name" value="Restriction endonuclease-like"/>
    <property type="match status" value="1"/>
</dbReference>
<dbReference type="GeneID" id="20090120"/>
<dbReference type="GO" id="GO:0003697">
    <property type="term" value="F:single-stranded DNA binding"/>
    <property type="evidence" value="ECO:0007669"/>
    <property type="project" value="TreeGrafter"/>
</dbReference>
<accession>A0A024TG96</accession>
<evidence type="ECO:0000256" key="11">
    <source>
        <dbReference type="SAM" id="MobiDB-lite"/>
    </source>
</evidence>
<dbReference type="GO" id="GO:1901255">
    <property type="term" value="P:nucleotide-excision repair involved in interstrand cross-link repair"/>
    <property type="evidence" value="ECO:0007669"/>
    <property type="project" value="TreeGrafter"/>
</dbReference>
<dbReference type="InterPro" id="IPR011335">
    <property type="entry name" value="Restrct_endonuc-II-like"/>
</dbReference>
<dbReference type="InterPro" id="IPR047520">
    <property type="entry name" value="XPF_nuclease"/>
</dbReference>
<evidence type="ECO:0000256" key="3">
    <source>
        <dbReference type="ARBA" id="ARBA00022722"/>
    </source>
</evidence>
<proteinExistence type="inferred from homology"/>
<evidence type="ECO:0000256" key="8">
    <source>
        <dbReference type="ARBA" id="ARBA00023204"/>
    </source>
</evidence>
<feature type="region of interest" description="Disordered" evidence="11">
    <location>
        <begin position="450"/>
        <end position="470"/>
    </location>
</feature>
<evidence type="ECO:0000313" key="13">
    <source>
        <dbReference type="EMBL" id="ETV92616.1"/>
    </source>
</evidence>
<feature type="domain" description="ERCC4" evidence="12">
    <location>
        <begin position="639"/>
        <end position="719"/>
    </location>
</feature>
<keyword evidence="6" id="KW-0378">Hydrolase</keyword>
<dbReference type="Gene3D" id="3.40.50.10130">
    <property type="match status" value="1"/>
</dbReference>
<evidence type="ECO:0000256" key="7">
    <source>
        <dbReference type="ARBA" id="ARBA00023125"/>
    </source>
</evidence>
<dbReference type="PANTHER" id="PTHR10150">
    <property type="entry name" value="DNA REPAIR ENDONUCLEASE XPF"/>
    <property type="match status" value="1"/>
</dbReference>
<dbReference type="GO" id="GO:0003684">
    <property type="term" value="F:damaged DNA binding"/>
    <property type="evidence" value="ECO:0007669"/>
    <property type="project" value="TreeGrafter"/>
</dbReference>
<dbReference type="EMBL" id="KI913998">
    <property type="protein sequence ID" value="ETV92616.1"/>
    <property type="molecule type" value="Genomic_DNA"/>
</dbReference>
<dbReference type="Gene3D" id="1.10.150.20">
    <property type="entry name" value="5' to 3' exonuclease, C-terminal subdomain"/>
    <property type="match status" value="1"/>
</dbReference>
<comment type="subcellular location">
    <subcellularLocation>
        <location evidence="1">Nucleus</location>
    </subcellularLocation>
</comment>
<dbReference type="GO" id="GO:0000014">
    <property type="term" value="F:single-stranded DNA endodeoxyribonuclease activity"/>
    <property type="evidence" value="ECO:0007669"/>
    <property type="project" value="TreeGrafter"/>
</dbReference>
<dbReference type="FunFam" id="3.40.50.10130:FF:000002">
    <property type="entry name" value="DNA repair endonuclease XPF"/>
    <property type="match status" value="1"/>
</dbReference>
<keyword evidence="5" id="KW-0227">DNA damage</keyword>
<dbReference type="GO" id="GO:0000724">
    <property type="term" value="P:double-strand break repair via homologous recombination"/>
    <property type="evidence" value="ECO:0007669"/>
    <property type="project" value="TreeGrafter"/>
</dbReference>
<evidence type="ECO:0000256" key="2">
    <source>
        <dbReference type="ARBA" id="ARBA00010015"/>
    </source>
</evidence>
<evidence type="ECO:0000256" key="4">
    <source>
        <dbReference type="ARBA" id="ARBA00022759"/>
    </source>
</evidence>
<dbReference type="eggNOG" id="KOG0442">
    <property type="taxonomic scope" value="Eukaryota"/>
</dbReference>
<reference evidence="13" key="1">
    <citation type="submission" date="2013-12" db="EMBL/GenBank/DDBJ databases">
        <title>The Genome Sequence of Aphanomyces invadans NJM9701.</title>
        <authorList>
            <consortium name="The Broad Institute Genomics Platform"/>
            <person name="Russ C."/>
            <person name="Tyler B."/>
            <person name="van West P."/>
            <person name="Dieguez-Uribeondo J."/>
            <person name="Young S.K."/>
            <person name="Zeng Q."/>
            <person name="Gargeya S."/>
            <person name="Fitzgerald M."/>
            <person name="Abouelleil A."/>
            <person name="Alvarado L."/>
            <person name="Chapman S.B."/>
            <person name="Gainer-Dewar J."/>
            <person name="Goldberg J."/>
            <person name="Griggs A."/>
            <person name="Gujja S."/>
            <person name="Hansen M."/>
            <person name="Howarth C."/>
            <person name="Imamovic A."/>
            <person name="Ireland A."/>
            <person name="Larimer J."/>
            <person name="McCowan C."/>
            <person name="Murphy C."/>
            <person name="Pearson M."/>
            <person name="Poon T.W."/>
            <person name="Priest M."/>
            <person name="Roberts A."/>
            <person name="Saif S."/>
            <person name="Shea T."/>
            <person name="Sykes S."/>
            <person name="Wortman J."/>
            <person name="Nusbaum C."/>
            <person name="Birren B."/>
        </authorList>
    </citation>
    <scope>NUCLEOTIDE SEQUENCE [LARGE SCALE GENOMIC DNA]</scope>
    <source>
        <strain evidence="13">NJM9701</strain>
    </source>
</reference>
<keyword evidence="7" id="KW-0238">DNA-binding</keyword>
<dbReference type="GO" id="GO:0000110">
    <property type="term" value="C:nucleotide-excision repair factor 1 complex"/>
    <property type="evidence" value="ECO:0007669"/>
    <property type="project" value="TreeGrafter"/>
</dbReference>
<keyword evidence="10" id="KW-0175">Coiled coil</keyword>
<dbReference type="CDD" id="cd20078">
    <property type="entry name" value="XPF_nuclease_XPF_euk"/>
    <property type="match status" value="1"/>
</dbReference>
<evidence type="ECO:0000256" key="6">
    <source>
        <dbReference type="ARBA" id="ARBA00022801"/>
    </source>
</evidence>
<keyword evidence="8" id="KW-0234">DNA repair</keyword>
<dbReference type="AlphaFoldDB" id="A0A024TG96"/>
<evidence type="ECO:0000256" key="9">
    <source>
        <dbReference type="ARBA" id="ARBA00023242"/>
    </source>
</evidence>
<keyword evidence="3" id="KW-0540">Nuclease</keyword>